<organism evidence="2 3">
    <name type="scientific">Stegodyphus mimosarum</name>
    <name type="common">African social velvet spider</name>
    <dbReference type="NCBI Taxonomy" id="407821"/>
    <lineage>
        <taxon>Eukaryota</taxon>
        <taxon>Metazoa</taxon>
        <taxon>Ecdysozoa</taxon>
        <taxon>Arthropoda</taxon>
        <taxon>Chelicerata</taxon>
        <taxon>Arachnida</taxon>
        <taxon>Araneae</taxon>
        <taxon>Araneomorphae</taxon>
        <taxon>Entelegynae</taxon>
        <taxon>Eresoidea</taxon>
        <taxon>Eresidae</taxon>
        <taxon>Stegodyphus</taxon>
    </lineage>
</organism>
<dbReference type="AlphaFoldDB" id="A0A087T3A5"/>
<proteinExistence type="predicted"/>
<evidence type="ECO:0008006" key="4">
    <source>
        <dbReference type="Google" id="ProtNLM"/>
    </source>
</evidence>
<protein>
    <recommendedName>
        <fullName evidence="4">Secreted protein</fullName>
    </recommendedName>
</protein>
<keyword evidence="1" id="KW-0732">Signal</keyword>
<feature type="non-terminal residue" evidence="2">
    <location>
        <position position="216"/>
    </location>
</feature>
<feature type="signal peptide" evidence="1">
    <location>
        <begin position="1"/>
        <end position="17"/>
    </location>
</feature>
<dbReference type="OrthoDB" id="6418151at2759"/>
<feature type="chain" id="PRO_5001829269" description="Secreted protein" evidence="1">
    <location>
        <begin position="18"/>
        <end position="216"/>
    </location>
</feature>
<reference evidence="2 3" key="1">
    <citation type="submission" date="2013-11" db="EMBL/GenBank/DDBJ databases">
        <title>Genome sequencing of Stegodyphus mimosarum.</title>
        <authorList>
            <person name="Bechsgaard J."/>
        </authorList>
    </citation>
    <scope>NUCLEOTIDE SEQUENCE [LARGE SCALE GENOMIC DNA]</scope>
</reference>
<dbReference type="EMBL" id="KK113219">
    <property type="protein sequence ID" value="KFM59594.1"/>
    <property type="molecule type" value="Genomic_DNA"/>
</dbReference>
<keyword evidence="3" id="KW-1185">Reference proteome</keyword>
<evidence type="ECO:0000313" key="2">
    <source>
        <dbReference type="EMBL" id="KFM59594.1"/>
    </source>
</evidence>
<dbReference type="Proteomes" id="UP000054359">
    <property type="component" value="Unassembled WGS sequence"/>
</dbReference>
<accession>A0A087T3A5</accession>
<name>A0A087T3A5_STEMI</name>
<gene>
    <name evidence="2" type="ORF">X975_20060</name>
</gene>
<dbReference type="OMA" id="WILIATT"/>
<evidence type="ECO:0000313" key="3">
    <source>
        <dbReference type="Proteomes" id="UP000054359"/>
    </source>
</evidence>
<sequence length="216" mass="24012">MWILIATTLVIASAALGEDDICEKSRWEVCDSGIPFDFPSNEKEFDETCPIVVDESNCMLEHATKCEPDSLGDAAAIAEVLQVVCRKGSSLNEAIRPNVGCIKENVIKECSEKVRTVHTAYREYLNTTGEGFSDEDWGKSMCMSFAYDLVCAADAVSVPCGRTVKDAVLELANRIDWMEKKTLCPRGLREEIVKDIPTMEMSIAEKLFLEELLLDI</sequence>
<evidence type="ECO:0000256" key="1">
    <source>
        <dbReference type="SAM" id="SignalP"/>
    </source>
</evidence>